<organism evidence="1 2">
    <name type="scientific">Archaeoglobus fulgidus DSM 8774</name>
    <dbReference type="NCBI Taxonomy" id="1344584"/>
    <lineage>
        <taxon>Archaea</taxon>
        <taxon>Methanobacteriati</taxon>
        <taxon>Methanobacteriota</taxon>
        <taxon>Archaeoglobi</taxon>
        <taxon>Archaeoglobales</taxon>
        <taxon>Archaeoglobaceae</taxon>
        <taxon>Archaeoglobus</taxon>
    </lineage>
</organism>
<evidence type="ECO:0000313" key="1">
    <source>
        <dbReference type="EMBL" id="AIG98352.1"/>
    </source>
</evidence>
<dbReference type="AlphaFoldDB" id="A0A075WEY2"/>
<reference evidence="1 2" key="1">
    <citation type="submission" date="2013-07" db="EMBL/GenBank/DDBJ databases">
        <title>Genome of Archaeoglobus fulgidus.</title>
        <authorList>
            <person name="Fiebig A."/>
            <person name="Birkeland N.-K."/>
        </authorList>
    </citation>
    <scope>NUCLEOTIDE SEQUENCE [LARGE SCALE GENOMIC DNA]</scope>
    <source>
        <strain evidence="1 2">DSM 8774</strain>
    </source>
</reference>
<dbReference type="GeneID" id="24795089"/>
<gene>
    <name evidence="1" type="ORF">AFULGI_00015900</name>
</gene>
<dbReference type="SUPFAM" id="SSF140371">
    <property type="entry name" value="Vng1086c-like"/>
    <property type="match status" value="1"/>
</dbReference>
<dbReference type="RefSeq" id="WP_269317373.1">
    <property type="nucleotide sequence ID" value="NZ_CP006577.1"/>
</dbReference>
<evidence type="ECO:0000313" key="2">
    <source>
        <dbReference type="Proteomes" id="UP000028501"/>
    </source>
</evidence>
<accession>A0A075WEY2</accession>
<protein>
    <submittedName>
        <fullName evidence="1">Putative metal-binding protein</fullName>
    </submittedName>
</protein>
<sequence length="95" mass="10981">MVNFISKKELIHIHMLLFRVKEMFELAGIGNEYFSAYDDLGVLPTHIFRRREEHKRAVLLLCFGVMRAVGEEEVIEGIKSKLEADSFSPTLAHFN</sequence>
<dbReference type="InterPro" id="IPR036519">
    <property type="entry name" value="UPF0058_sf"/>
</dbReference>
<dbReference type="KEGG" id="afg:AFULGI_00015900"/>
<dbReference type="EMBL" id="CP006577">
    <property type="protein sequence ID" value="AIG98352.1"/>
    <property type="molecule type" value="Genomic_DNA"/>
</dbReference>
<dbReference type="PANTHER" id="PTHR42203">
    <property type="entry name" value="UPF0058 PROTEIN MJ1205"/>
    <property type="match status" value="1"/>
</dbReference>
<dbReference type="Proteomes" id="UP000028501">
    <property type="component" value="Chromosome"/>
</dbReference>
<dbReference type="Gene3D" id="1.20.1270.110">
    <property type="entry name" value="Uncharacterised protein family UPF0058"/>
    <property type="match status" value="1"/>
</dbReference>
<dbReference type="PANTHER" id="PTHR42203:SF2">
    <property type="entry name" value="UPF0058 PROTEIN MJ1205"/>
    <property type="match status" value="1"/>
</dbReference>
<dbReference type="InterPro" id="IPR002753">
    <property type="entry name" value="UPF0058"/>
</dbReference>
<name>A0A075WEY2_ARCFL</name>
<dbReference type="Pfam" id="PF01893">
    <property type="entry name" value="UPF0058"/>
    <property type="match status" value="1"/>
</dbReference>
<proteinExistence type="predicted"/>
<dbReference type="HOGENOM" id="CLU_167318_1_0_2"/>